<protein>
    <submittedName>
        <fullName evidence="2">Uncharacterized protein</fullName>
    </submittedName>
</protein>
<feature type="region of interest" description="Disordered" evidence="1">
    <location>
        <begin position="441"/>
        <end position="489"/>
    </location>
</feature>
<dbReference type="OrthoDB" id="3270859at2759"/>
<dbReference type="Proteomes" id="UP000886523">
    <property type="component" value="Unassembled WGS sequence"/>
</dbReference>
<feature type="region of interest" description="Disordered" evidence="1">
    <location>
        <begin position="403"/>
        <end position="427"/>
    </location>
</feature>
<evidence type="ECO:0000256" key="1">
    <source>
        <dbReference type="SAM" id="MobiDB-lite"/>
    </source>
</evidence>
<proteinExistence type="predicted"/>
<evidence type="ECO:0000313" key="2">
    <source>
        <dbReference type="EMBL" id="KAF9515713.1"/>
    </source>
</evidence>
<feature type="region of interest" description="Disordered" evidence="1">
    <location>
        <begin position="600"/>
        <end position="672"/>
    </location>
</feature>
<sequence length="694" mass="73478">MSFAFASFTPIVPPAAPESPSSERSSPAYAASSRSSNGGFAPSNSASERHRRTYSNPSLAPFKPALSAQQIYDLAVSSVAPARPSSPGGTPLSRSRPGTPGITEQPTPAVFTPMPEEVYLPFVNRPGEVTQLLSEHPTSRLFHLLEALFPLDMRRGLGRTRGTGEGEEEDPTHWTFERLSRHLQDTTRAEMSDKIWVEYARACIRSRSEALWERFKGALGVPSELEVDNDWDDEEDEVSEPVETLEGEAAVPALLDPTVSLTTAPDLLIPTASGDIVSAQTLADEDPEDVEEPDAILEPVFADDDGEVPAHMISSGGFFPSGASEGGWSNRYMENIGEGEEETGDTAADDIPATGGDGNEEESTMDANGNAVDASAVLPSTSDYGGTPSSYIATRRAHFGIPELGDPSGEWDIPTGGHLQPSSHASNGSLREIRALQITTLPTPNSVGGASSPFATGLSSSPSASYFSSPSSHRPISMPNPEPKFGFHPSVSNVSSLVWDNRQVHNTEDTSTSTKATSPTSTSSPASGRTLRRPSESISDALNLPRDSQMYRGLGSYGLTNPNQPYHPTLSERGPGNPLFPSSFADLSVGPTLVANIPKHSRSGSVSPATHYPPALGHSFKNRERESGRVSPGSAQSASPLRRYTSLGGGGGSLAPPHSAARRATLRGNWPEAARDKYEYAVTVGSASSDGGRG</sequence>
<feature type="region of interest" description="Disordered" evidence="1">
    <location>
        <begin position="80"/>
        <end position="109"/>
    </location>
</feature>
<reference evidence="2" key="1">
    <citation type="journal article" date="2020" name="Nat. Commun.">
        <title>Large-scale genome sequencing of mycorrhizal fungi provides insights into the early evolution of symbiotic traits.</title>
        <authorList>
            <person name="Miyauchi S."/>
            <person name="Kiss E."/>
            <person name="Kuo A."/>
            <person name="Drula E."/>
            <person name="Kohler A."/>
            <person name="Sanchez-Garcia M."/>
            <person name="Morin E."/>
            <person name="Andreopoulos B."/>
            <person name="Barry K.W."/>
            <person name="Bonito G."/>
            <person name="Buee M."/>
            <person name="Carver A."/>
            <person name="Chen C."/>
            <person name="Cichocki N."/>
            <person name="Clum A."/>
            <person name="Culley D."/>
            <person name="Crous P.W."/>
            <person name="Fauchery L."/>
            <person name="Girlanda M."/>
            <person name="Hayes R.D."/>
            <person name="Keri Z."/>
            <person name="LaButti K."/>
            <person name="Lipzen A."/>
            <person name="Lombard V."/>
            <person name="Magnuson J."/>
            <person name="Maillard F."/>
            <person name="Murat C."/>
            <person name="Nolan M."/>
            <person name="Ohm R.A."/>
            <person name="Pangilinan J."/>
            <person name="Pereira M.F."/>
            <person name="Perotto S."/>
            <person name="Peter M."/>
            <person name="Pfister S."/>
            <person name="Riley R."/>
            <person name="Sitrit Y."/>
            <person name="Stielow J.B."/>
            <person name="Szollosi G."/>
            <person name="Zifcakova L."/>
            <person name="Stursova M."/>
            <person name="Spatafora J.W."/>
            <person name="Tedersoo L."/>
            <person name="Vaario L.M."/>
            <person name="Yamada A."/>
            <person name="Yan M."/>
            <person name="Wang P."/>
            <person name="Xu J."/>
            <person name="Bruns T."/>
            <person name="Baldrian P."/>
            <person name="Vilgalys R."/>
            <person name="Dunand C."/>
            <person name="Henrissat B."/>
            <person name="Grigoriev I.V."/>
            <person name="Hibbett D."/>
            <person name="Nagy L.G."/>
            <person name="Martin F.M."/>
        </authorList>
    </citation>
    <scope>NUCLEOTIDE SEQUENCE</scope>
    <source>
        <strain evidence="2">UP504</strain>
    </source>
</reference>
<keyword evidence="3" id="KW-1185">Reference proteome</keyword>
<feature type="compositionally biased region" description="Low complexity" evidence="1">
    <location>
        <begin position="18"/>
        <end position="36"/>
    </location>
</feature>
<organism evidence="2 3">
    <name type="scientific">Hydnum rufescens UP504</name>
    <dbReference type="NCBI Taxonomy" id="1448309"/>
    <lineage>
        <taxon>Eukaryota</taxon>
        <taxon>Fungi</taxon>
        <taxon>Dikarya</taxon>
        <taxon>Basidiomycota</taxon>
        <taxon>Agaricomycotina</taxon>
        <taxon>Agaricomycetes</taxon>
        <taxon>Cantharellales</taxon>
        <taxon>Hydnaceae</taxon>
        <taxon>Hydnum</taxon>
    </lineage>
</organism>
<feature type="compositionally biased region" description="Low complexity" evidence="1">
    <location>
        <begin position="459"/>
        <end position="479"/>
    </location>
</feature>
<feature type="compositionally biased region" description="Low complexity" evidence="1">
    <location>
        <begin position="510"/>
        <end position="527"/>
    </location>
</feature>
<evidence type="ECO:0000313" key="3">
    <source>
        <dbReference type="Proteomes" id="UP000886523"/>
    </source>
</evidence>
<gene>
    <name evidence="2" type="ORF">BS47DRAFT_741811</name>
</gene>
<feature type="compositionally biased region" description="Polar residues" evidence="1">
    <location>
        <begin position="441"/>
        <end position="458"/>
    </location>
</feature>
<name>A0A9P6B139_9AGAM</name>
<feature type="region of interest" description="Disordered" evidence="1">
    <location>
        <begin position="1"/>
        <end position="61"/>
    </location>
</feature>
<feature type="region of interest" description="Disordered" evidence="1">
    <location>
        <begin position="340"/>
        <end position="366"/>
    </location>
</feature>
<accession>A0A9P6B139</accession>
<dbReference type="AlphaFoldDB" id="A0A9P6B139"/>
<comment type="caution">
    <text evidence="2">The sequence shown here is derived from an EMBL/GenBank/DDBJ whole genome shotgun (WGS) entry which is preliminary data.</text>
</comment>
<dbReference type="EMBL" id="MU128947">
    <property type="protein sequence ID" value="KAF9515713.1"/>
    <property type="molecule type" value="Genomic_DNA"/>
</dbReference>
<feature type="region of interest" description="Disordered" evidence="1">
    <location>
        <begin position="506"/>
        <end position="583"/>
    </location>
</feature>